<keyword evidence="2" id="KW-1185">Reference proteome</keyword>
<accession>A0ABW4A3E6</accession>
<dbReference type="Gene3D" id="3.40.109.10">
    <property type="entry name" value="NADH Oxidase"/>
    <property type="match status" value="1"/>
</dbReference>
<sequence>MTPLAARVPRPVTPRIVNEAFYRAVVAADRAPSAQDRRPWRWRLNRGALELFTVPARMSGLPDPDARFTMLGCGAALHHARVALAARGWRVTTSRLPDPDVPGLLARLHIDGRAPVSPATANLARCIRVRSSDGRPVTGDPIGPEVLRAIGTALKSQYVRLAVLRPDQLLDLTLTTAHVPDPGPAVARWHAELALWTGSDRIAGTTGVAQPSIAHGDHDRAATFVVLHGPGDRDVDWLHAGEALSTGSLVATGLGVSVLSLSAPIEHAGARELLRRVMPEIGFPYQVIRLGRYPAERECRGDVHP</sequence>
<proteinExistence type="predicted"/>
<reference evidence="2" key="1">
    <citation type="journal article" date="2019" name="Int. J. Syst. Evol. Microbiol.">
        <title>The Global Catalogue of Microorganisms (GCM) 10K type strain sequencing project: providing services to taxonomists for standard genome sequencing and annotation.</title>
        <authorList>
            <consortium name="The Broad Institute Genomics Platform"/>
            <consortium name="The Broad Institute Genome Sequencing Center for Infectious Disease"/>
            <person name="Wu L."/>
            <person name="Ma J."/>
        </authorList>
    </citation>
    <scope>NUCLEOTIDE SEQUENCE [LARGE SCALE GENOMIC DNA]</scope>
    <source>
        <strain evidence="2">CCM 7526</strain>
    </source>
</reference>
<evidence type="ECO:0000313" key="2">
    <source>
        <dbReference type="Proteomes" id="UP001597183"/>
    </source>
</evidence>
<gene>
    <name evidence="1" type="ORF">ACFQ5G_06705</name>
</gene>
<evidence type="ECO:0000313" key="1">
    <source>
        <dbReference type="EMBL" id="MFD1365031.1"/>
    </source>
</evidence>
<protein>
    <submittedName>
        <fullName evidence="1">Nitroreductase</fullName>
    </submittedName>
</protein>
<dbReference type="EMBL" id="JBHTMK010000007">
    <property type="protein sequence ID" value="MFD1365031.1"/>
    <property type="molecule type" value="Genomic_DNA"/>
</dbReference>
<name>A0ABW4A3E6_9ACTN</name>
<organism evidence="1 2">
    <name type="scientific">Actinoplanes sichuanensis</name>
    <dbReference type="NCBI Taxonomy" id="512349"/>
    <lineage>
        <taxon>Bacteria</taxon>
        <taxon>Bacillati</taxon>
        <taxon>Actinomycetota</taxon>
        <taxon>Actinomycetes</taxon>
        <taxon>Micromonosporales</taxon>
        <taxon>Micromonosporaceae</taxon>
        <taxon>Actinoplanes</taxon>
    </lineage>
</organism>
<dbReference type="RefSeq" id="WP_317795236.1">
    <property type="nucleotide sequence ID" value="NZ_AP028461.1"/>
</dbReference>
<dbReference type="InterPro" id="IPR000415">
    <property type="entry name" value="Nitroreductase-like"/>
</dbReference>
<dbReference type="Proteomes" id="UP001597183">
    <property type="component" value="Unassembled WGS sequence"/>
</dbReference>
<comment type="caution">
    <text evidence="1">The sequence shown here is derived from an EMBL/GenBank/DDBJ whole genome shotgun (WGS) entry which is preliminary data.</text>
</comment>